<protein>
    <submittedName>
        <fullName evidence="2">HAD hydrolase family protein</fullName>
    </submittedName>
</protein>
<evidence type="ECO:0000259" key="1">
    <source>
        <dbReference type="Pfam" id="PF05116"/>
    </source>
</evidence>
<dbReference type="RefSeq" id="WP_338537200.1">
    <property type="nucleotide sequence ID" value="NZ_AP028654.1"/>
</dbReference>
<evidence type="ECO:0000313" key="3">
    <source>
        <dbReference type="Proteomes" id="UP001321786"/>
    </source>
</evidence>
<dbReference type="GO" id="GO:0016787">
    <property type="term" value="F:hydrolase activity"/>
    <property type="evidence" value="ECO:0007669"/>
    <property type="project" value="UniProtKB-KW"/>
</dbReference>
<proteinExistence type="predicted"/>
<keyword evidence="3" id="KW-1185">Reference proteome</keyword>
<sequence length="261" mass="30242">MNIFASDLDQTLIYSHRWIKDTKKEFIAIEKKEDKVISYILSDTLKEIKSIITNNYFIPITTRTLSQYRRINLDDLFTPYAVVANGGIILINDEIDLEWEKVVKNNLAKCTSYETMLKKASFLENEKGFIKFGSADNLFFYMIAEEDIFNKNVLNLIKGDFKKNNWRIFDQGRKVYFIPNAITKGRALKYLKEKLNSTFVVSSGDSLLDISLSEHSDLFMIPNHSALDYKNKMNSVGIDNGFDLAKNAKIFLEEKHKKSNR</sequence>
<dbReference type="InterPro" id="IPR006380">
    <property type="entry name" value="SPP-like_dom"/>
</dbReference>
<reference evidence="2 3" key="1">
    <citation type="submission" date="2023-08" db="EMBL/GenBank/DDBJ databases">
        <title>Helicovermis profunda gen. nov., sp. nov., a novel mesophilic, fermentative bacterium within the Bacillota from a deep-sea hydrothermal vent chimney.</title>
        <authorList>
            <person name="Miyazaki U."/>
            <person name="Mizutani D."/>
            <person name="Hashimoto Y."/>
            <person name="Tame A."/>
            <person name="Sawayama S."/>
            <person name="Miyazaki J."/>
            <person name="Takai K."/>
            <person name="Nakagawa S."/>
        </authorList>
    </citation>
    <scope>NUCLEOTIDE SEQUENCE [LARGE SCALE GENOMIC DNA]</scope>
    <source>
        <strain evidence="2 3">S502</strain>
    </source>
</reference>
<feature type="domain" description="Sucrose phosphatase-like" evidence="1">
    <location>
        <begin position="3"/>
        <end position="215"/>
    </location>
</feature>
<dbReference type="SUPFAM" id="SSF56784">
    <property type="entry name" value="HAD-like"/>
    <property type="match status" value="1"/>
</dbReference>
<keyword evidence="2" id="KW-0378">Hydrolase</keyword>
<organism evidence="2 3">
    <name type="scientific">Helicovermis profundi</name>
    <dbReference type="NCBI Taxonomy" id="3065157"/>
    <lineage>
        <taxon>Bacteria</taxon>
        <taxon>Bacillati</taxon>
        <taxon>Bacillota</taxon>
        <taxon>Clostridia</taxon>
        <taxon>Helicovermis</taxon>
    </lineage>
</organism>
<dbReference type="InterPro" id="IPR024197">
    <property type="entry name" value="TPP-like"/>
</dbReference>
<dbReference type="Proteomes" id="UP001321786">
    <property type="component" value="Chromosome"/>
</dbReference>
<dbReference type="Pfam" id="PF05116">
    <property type="entry name" value="S6PP"/>
    <property type="match status" value="1"/>
</dbReference>
<dbReference type="InterPro" id="IPR023214">
    <property type="entry name" value="HAD_sf"/>
</dbReference>
<dbReference type="PIRSF" id="PIRSF030802">
    <property type="entry name" value="UCP030802"/>
    <property type="match status" value="1"/>
</dbReference>
<dbReference type="AlphaFoldDB" id="A0AAU9E325"/>
<dbReference type="Gene3D" id="3.40.50.1000">
    <property type="entry name" value="HAD superfamily/HAD-like"/>
    <property type="match status" value="1"/>
</dbReference>
<accession>A0AAU9E325</accession>
<evidence type="ECO:0000313" key="2">
    <source>
        <dbReference type="EMBL" id="BEP28901.1"/>
    </source>
</evidence>
<dbReference type="EMBL" id="AP028654">
    <property type="protein sequence ID" value="BEP28901.1"/>
    <property type="molecule type" value="Genomic_DNA"/>
</dbReference>
<gene>
    <name evidence="2" type="ORF">HLPR_12320</name>
</gene>
<name>A0AAU9E325_9FIRM</name>
<dbReference type="InterPro" id="IPR036412">
    <property type="entry name" value="HAD-like_sf"/>
</dbReference>
<dbReference type="KEGG" id="hprf:HLPR_12320"/>